<comment type="caution">
    <text evidence="2">The sequence shown here is derived from an EMBL/GenBank/DDBJ whole genome shotgun (WGS) entry which is preliminary data.</text>
</comment>
<feature type="transmembrane region" description="Helical" evidence="1">
    <location>
        <begin position="288"/>
        <end position="307"/>
    </location>
</feature>
<feature type="transmembrane region" description="Helical" evidence="1">
    <location>
        <begin position="41"/>
        <end position="62"/>
    </location>
</feature>
<dbReference type="GO" id="GO:0140359">
    <property type="term" value="F:ABC-type transporter activity"/>
    <property type="evidence" value="ECO:0007669"/>
    <property type="project" value="InterPro"/>
</dbReference>
<dbReference type="Proteomes" id="UP000727962">
    <property type="component" value="Unassembled WGS sequence"/>
</dbReference>
<sequence length="318" mass="35011">MASPIADLSYRSYDGPLLPPTMRWWVVAKSVMRLAIRKKGFWVWANLSYYWFIILAAVFYFVDVLAPTLPGGANPFFSRIVWKDQFLDAFSIAQMFLFIIALLIGAGAIANDNRSNALLVYLSKPCSKLDYLFGKWMAIFLILVAITGVPTLLFFVYGLLSYRHYGFISQDPALFWRLLVMIPVPAAFHASACLGISSLFNQGRMAGATYAGIYFLSLFFTKAMVVIQIIAMDGPRGDPSRVPSIVNTLFYASVDGLQIGLAKVILQTDGGHLLSGPGGPPVPPAPNGWLFTALYLLACGGFLAIAWQRVRAVEVVRG</sequence>
<feature type="transmembrane region" description="Helical" evidence="1">
    <location>
        <begin position="132"/>
        <end position="162"/>
    </location>
</feature>
<proteinExistence type="predicted"/>
<dbReference type="AlphaFoldDB" id="A0A931LTB5"/>
<feature type="transmembrane region" description="Helical" evidence="1">
    <location>
        <begin position="212"/>
        <end position="231"/>
    </location>
</feature>
<feature type="transmembrane region" description="Helical" evidence="1">
    <location>
        <begin position="92"/>
        <end position="111"/>
    </location>
</feature>
<dbReference type="GO" id="GO:0005886">
    <property type="term" value="C:plasma membrane"/>
    <property type="evidence" value="ECO:0007669"/>
    <property type="project" value="UniProtKB-SubCell"/>
</dbReference>
<dbReference type="Pfam" id="PF12679">
    <property type="entry name" value="ABC2_membrane_2"/>
    <property type="match status" value="1"/>
</dbReference>
<gene>
    <name evidence="2" type="ORF">HYR64_01485</name>
</gene>
<keyword evidence="1" id="KW-1133">Transmembrane helix</keyword>
<name>A0A931LTB5_FIMGI</name>
<keyword evidence="1" id="KW-0472">Membrane</keyword>
<evidence type="ECO:0000313" key="3">
    <source>
        <dbReference type="Proteomes" id="UP000727962"/>
    </source>
</evidence>
<feature type="transmembrane region" description="Helical" evidence="1">
    <location>
        <begin position="174"/>
        <end position="200"/>
    </location>
</feature>
<organism evidence="2 3">
    <name type="scientific">Fimbriimonas ginsengisoli</name>
    <dbReference type="NCBI Taxonomy" id="1005039"/>
    <lineage>
        <taxon>Bacteria</taxon>
        <taxon>Bacillati</taxon>
        <taxon>Armatimonadota</taxon>
        <taxon>Fimbriimonadia</taxon>
        <taxon>Fimbriimonadales</taxon>
        <taxon>Fimbriimonadaceae</taxon>
        <taxon>Fimbriimonas</taxon>
    </lineage>
</organism>
<reference evidence="2" key="1">
    <citation type="submission" date="2020-07" db="EMBL/GenBank/DDBJ databases">
        <title>Huge and variable diversity of episymbiotic CPR bacteria and DPANN archaea in groundwater ecosystems.</title>
        <authorList>
            <person name="He C.Y."/>
            <person name="Keren R."/>
            <person name="Whittaker M."/>
            <person name="Farag I.F."/>
            <person name="Doudna J."/>
            <person name="Cate J.H.D."/>
            <person name="Banfield J.F."/>
        </authorList>
    </citation>
    <scope>NUCLEOTIDE SEQUENCE</scope>
    <source>
        <strain evidence="2">NC_groundwater_17_Pr7_B-0.1um_64_12</strain>
    </source>
</reference>
<accession>A0A931LTB5</accession>
<keyword evidence="1" id="KW-0812">Transmembrane</keyword>
<dbReference type="EMBL" id="JACOSL010000008">
    <property type="protein sequence ID" value="MBI1755763.1"/>
    <property type="molecule type" value="Genomic_DNA"/>
</dbReference>
<evidence type="ECO:0000313" key="2">
    <source>
        <dbReference type="EMBL" id="MBI1755763.1"/>
    </source>
</evidence>
<evidence type="ECO:0000256" key="1">
    <source>
        <dbReference type="SAM" id="Phobius"/>
    </source>
</evidence>
<protein>
    <submittedName>
        <fullName evidence="2">ABC transporter permease subunit</fullName>
    </submittedName>
</protein>